<reference evidence="2 3" key="1">
    <citation type="submission" date="2015-01" db="EMBL/GenBank/DDBJ databases">
        <title>The Genome Sequence of Exophiala spinifera CBS89968.</title>
        <authorList>
            <consortium name="The Broad Institute Genomics Platform"/>
            <person name="Cuomo C."/>
            <person name="de Hoog S."/>
            <person name="Gorbushina A."/>
            <person name="Stielow B."/>
            <person name="Teixiera M."/>
            <person name="Abouelleil A."/>
            <person name="Chapman S.B."/>
            <person name="Priest M."/>
            <person name="Young S.K."/>
            <person name="Wortman J."/>
            <person name="Nusbaum C."/>
            <person name="Birren B."/>
        </authorList>
    </citation>
    <scope>NUCLEOTIDE SEQUENCE [LARGE SCALE GENOMIC DNA]</scope>
    <source>
        <strain evidence="2 3">CBS 89968</strain>
    </source>
</reference>
<evidence type="ECO:0000313" key="3">
    <source>
        <dbReference type="Proteomes" id="UP000053328"/>
    </source>
</evidence>
<dbReference type="Pfam" id="PF00069">
    <property type="entry name" value="Pkinase"/>
    <property type="match status" value="1"/>
</dbReference>
<proteinExistence type="predicted"/>
<evidence type="ECO:0000313" key="2">
    <source>
        <dbReference type="EMBL" id="KIW21533.1"/>
    </source>
</evidence>
<dbReference type="SMART" id="SM00220">
    <property type="entry name" value="S_TKc"/>
    <property type="match status" value="1"/>
</dbReference>
<name>A0A0D2BR90_9EURO</name>
<accession>A0A0D2BR90</accession>
<dbReference type="EMBL" id="KN847492">
    <property type="protein sequence ID" value="KIW21533.1"/>
    <property type="molecule type" value="Genomic_DNA"/>
</dbReference>
<dbReference type="RefSeq" id="XP_016241749.1">
    <property type="nucleotide sequence ID" value="XM_016376473.1"/>
</dbReference>
<organism evidence="2 3">
    <name type="scientific">Exophiala spinifera</name>
    <dbReference type="NCBI Taxonomy" id="91928"/>
    <lineage>
        <taxon>Eukaryota</taxon>
        <taxon>Fungi</taxon>
        <taxon>Dikarya</taxon>
        <taxon>Ascomycota</taxon>
        <taxon>Pezizomycotina</taxon>
        <taxon>Eurotiomycetes</taxon>
        <taxon>Chaetothyriomycetidae</taxon>
        <taxon>Chaetothyriales</taxon>
        <taxon>Herpotrichiellaceae</taxon>
        <taxon>Exophiala</taxon>
    </lineage>
</organism>
<sequence>MAAAHLKTQILQAKIHPIGVPWSAFMPEGSLSAILDIQTVTEALADPTFSIPPHKLDDAAIIVVEQGMKVFSILLELNCEKYLSACIENNCLDSSLTIAETILADILSPEVAPHFYRLQFQYKAYTLQRSTFHRNLQEMHVLPYVKQKRIGGGGYSTVYEVEIHPAHQNLVPPSKISGVVRAVRKELDPDAQDKSTEAELLFVLRSLRHPNIVELLTYYTQHGVTNLLFLPADSDLHCLLQSPSRPEHFQSDFAFFNAMRGLVSGLSYLHSFRPRPEQSSAPNQATMHGYHNDIKPRNILVRGPDFILADFGTAKLKDALEETSTSWKNTTYEYGGPECRDPKTWLHGRVSRANDVWSFSCVSAEVAVYMVRGKDGVLQFREARVHDGEYGPQRCFHDGVSLSPGTDSYLRSIADADTFSCMGELLQLLGKAFQSKPESRPKAEGMEVGFSRITIRSVLEALKRAIEDDLKTVGLVGRGVFLARLSLEYNRLTSTAKFTRIHRTFTPPFSAFIGGPQFEKPEDDQDFRLNTIQQAVDDLLKPLSDHTRLSIDQTFCVLAAHSRPARSLQEISAFDFATPEVSDVDAVAAMKYMSLLLQRQKSASSDSPRLQSSLLRKDPKPTDLSLRPEIYYYTYGHQEGEEWKTLVEKVPYWVKKIPDSCGPEFPKAIESMFRRVSDLVEVLRTHPRPSGLRVLDCLGSCHDADRKCFQLVFALPVTETLPIRLNKLFQHGSSRLLAAGHRMKLMLAKTLVTCVQSIHTIGWVHKSISSLNVLLFPAAERRFETIDFSAPYLVGFGSSRKSKGDEYTQGPVLNDSIAEYLHPDYRLKRSIAKRAHDYYSVGLLLLEIGLWYSLSNIYDNTEFRQHSPDELREEYIRLCHRRLEDAMGKPYQQAVLSCLLFDSSESDDGEGDVEVEQVQRDQLDFQKHVADPLNKCFEYCEALGIKS</sequence>
<keyword evidence="3" id="KW-1185">Reference proteome</keyword>
<protein>
    <recommendedName>
        <fullName evidence="1">Protein kinase domain-containing protein</fullName>
    </recommendedName>
</protein>
<dbReference type="PROSITE" id="PS50011">
    <property type="entry name" value="PROTEIN_KINASE_DOM"/>
    <property type="match status" value="1"/>
</dbReference>
<dbReference type="CDD" id="cd00180">
    <property type="entry name" value="PKc"/>
    <property type="match status" value="1"/>
</dbReference>
<feature type="domain" description="Protein kinase" evidence="1">
    <location>
        <begin position="144"/>
        <end position="455"/>
    </location>
</feature>
<dbReference type="Gene3D" id="3.30.200.20">
    <property type="entry name" value="Phosphorylase Kinase, domain 1"/>
    <property type="match status" value="1"/>
</dbReference>
<dbReference type="InterPro" id="IPR000719">
    <property type="entry name" value="Prot_kinase_dom"/>
</dbReference>
<dbReference type="STRING" id="91928.A0A0D2BR90"/>
<dbReference type="PANTHER" id="PTHR37542:SF3">
    <property type="entry name" value="PRION-INHIBITION AND PROPAGATION HELO DOMAIN-CONTAINING PROTEIN"/>
    <property type="match status" value="1"/>
</dbReference>
<dbReference type="Proteomes" id="UP000053328">
    <property type="component" value="Unassembled WGS sequence"/>
</dbReference>
<dbReference type="GO" id="GO:0004672">
    <property type="term" value="F:protein kinase activity"/>
    <property type="evidence" value="ECO:0007669"/>
    <property type="project" value="InterPro"/>
</dbReference>
<dbReference type="Gene3D" id="1.10.510.10">
    <property type="entry name" value="Transferase(Phosphotransferase) domain 1"/>
    <property type="match status" value="2"/>
</dbReference>
<dbReference type="GO" id="GO:0005524">
    <property type="term" value="F:ATP binding"/>
    <property type="evidence" value="ECO:0007669"/>
    <property type="project" value="InterPro"/>
</dbReference>
<dbReference type="HOGENOM" id="CLU_312157_0_0_1"/>
<dbReference type="VEuPathDB" id="FungiDB:PV08_02113"/>
<dbReference type="AlphaFoldDB" id="A0A0D2BR90"/>
<dbReference type="GeneID" id="27329196"/>
<evidence type="ECO:0000259" key="1">
    <source>
        <dbReference type="PROSITE" id="PS50011"/>
    </source>
</evidence>
<dbReference type="PANTHER" id="PTHR37542">
    <property type="entry name" value="HELO DOMAIN-CONTAINING PROTEIN-RELATED"/>
    <property type="match status" value="1"/>
</dbReference>
<dbReference type="InterPro" id="IPR011009">
    <property type="entry name" value="Kinase-like_dom_sf"/>
</dbReference>
<dbReference type="OrthoDB" id="5986190at2759"/>
<dbReference type="SUPFAM" id="SSF56112">
    <property type="entry name" value="Protein kinase-like (PK-like)"/>
    <property type="match status" value="2"/>
</dbReference>
<gene>
    <name evidence="2" type="ORF">PV08_02113</name>
</gene>